<proteinExistence type="predicted"/>
<dbReference type="InterPro" id="IPR041685">
    <property type="entry name" value="AAA_GajA/Old/RecF-like"/>
</dbReference>
<dbReference type="AlphaFoldDB" id="A0A5C2HEG7"/>
<feature type="domain" description="Endonuclease GajA/Old nuclease/RecF-like AAA" evidence="1">
    <location>
        <begin position="51"/>
        <end position="395"/>
    </location>
</feature>
<sequence>MELVYLWVEDYKNIKKQGFNFSPRFKCEYDEEKNELTINENKDYVSVFPENINITAIVGENGSGKTSISNFIKEIFSKPLYKKEKEVLILFKKKEIDNFEYISNIDNINIDHKFNSNKINKLPMYILNYSAEFQKEKNHDNDIVISPNEIAKNLTDNFIYKKDFKISSFMFIPEIIEVSFNSDSLNKQLENVLEREKQRIINKTVNVSLDEEKVAEKDMKNSIYNLEDYSEELFSIEDTYHKFLIIWFIDNYYFDSDRLLNKDFLLKEYQKQETNEQISEDELLVNFSKKINDFTDREKEIYFEIFYQCFLFNFIDSLQREFKDLSHGERVLFGQFINIYHYINNIKRTIILNLDEPELSLHPNWQKNYIFEIINLLQQFNNKIHLVITSHSPFILSDLPKENVIFLEKGKQVYPFEDGKQTFGANIHTLLSHGFFMNDGLMGEFAKDKINKVYNFISQKDTSFIKTKEEAQNIINLIGEPMLKKELQFLYDEKFEIDDIDKKIREHEEAIEKLKSKKKKND</sequence>
<dbReference type="PANTHER" id="PTHR43581:SF2">
    <property type="entry name" value="EXCINUCLEASE ATPASE SUBUNIT"/>
    <property type="match status" value="1"/>
</dbReference>
<evidence type="ECO:0000313" key="2">
    <source>
        <dbReference type="EMBL" id="QEP39781.1"/>
    </source>
</evidence>
<name>A0A5C2HEG7_9BACT</name>
<organism evidence="2 3">
    <name type="scientific">Arcobacter porcinus</name>
    <dbReference type="NCBI Taxonomy" id="1935204"/>
    <lineage>
        <taxon>Bacteria</taxon>
        <taxon>Pseudomonadati</taxon>
        <taxon>Campylobacterota</taxon>
        <taxon>Epsilonproteobacteria</taxon>
        <taxon>Campylobacterales</taxon>
        <taxon>Arcobacteraceae</taxon>
        <taxon>Arcobacter</taxon>
    </lineage>
</organism>
<dbReference type="PANTHER" id="PTHR43581">
    <property type="entry name" value="ATP/GTP PHOSPHATASE"/>
    <property type="match status" value="1"/>
</dbReference>
<keyword evidence="2" id="KW-0067">ATP-binding</keyword>
<dbReference type="SUPFAM" id="SSF52540">
    <property type="entry name" value="P-loop containing nucleoside triphosphate hydrolases"/>
    <property type="match status" value="1"/>
</dbReference>
<dbReference type="Gene3D" id="3.40.50.300">
    <property type="entry name" value="P-loop containing nucleotide triphosphate hydrolases"/>
    <property type="match status" value="1"/>
</dbReference>
<reference evidence="2 3" key="1">
    <citation type="submission" date="2019-09" db="EMBL/GenBank/DDBJ databases">
        <title>Complete genome sequencing of four Arcobacter species reveals a diverse suite of mobile elements.</title>
        <authorList>
            <person name="Miller W.G."/>
            <person name="Yee E."/>
            <person name="Bono J.L."/>
        </authorList>
    </citation>
    <scope>NUCLEOTIDE SEQUENCE [LARGE SCALE GENOMIC DNA]</scope>
    <source>
        <strain evidence="2 3">CCUG 56899</strain>
    </source>
</reference>
<dbReference type="EMBL" id="CP036246">
    <property type="protein sequence ID" value="QEP39781.1"/>
    <property type="molecule type" value="Genomic_DNA"/>
</dbReference>
<keyword evidence="2" id="KW-0547">Nucleotide-binding</keyword>
<dbReference type="Pfam" id="PF13175">
    <property type="entry name" value="AAA_15"/>
    <property type="match status" value="1"/>
</dbReference>
<protein>
    <submittedName>
        <fullName evidence="2">ATP-binding protein (AAA domain)</fullName>
    </submittedName>
</protein>
<dbReference type="KEGG" id="apoc:APORC_0142"/>
<dbReference type="InterPro" id="IPR051396">
    <property type="entry name" value="Bact_Antivir_Def_Nuclease"/>
</dbReference>
<dbReference type="GO" id="GO:0005524">
    <property type="term" value="F:ATP binding"/>
    <property type="evidence" value="ECO:0007669"/>
    <property type="project" value="UniProtKB-KW"/>
</dbReference>
<dbReference type="Proteomes" id="UP000322644">
    <property type="component" value="Chromosome"/>
</dbReference>
<reference evidence="2 3" key="2">
    <citation type="submission" date="2019-09" db="EMBL/GenBank/DDBJ databases">
        <title>Taxonomic note: a critical rebuttal of the proposed division of the genus Arcobacter into six genera, emended descriptions of Arcobacter anaerophilus and the genus Arcobacter, and an assessment of genus-level boundaries for Epsilonproteobacteria using in silico genomic comparator tools.</title>
        <authorList>
            <person name="On S.L.W."/>
            <person name="Miller W.G."/>
            <person name="Biggs P."/>
            <person name="Cornelius A."/>
            <person name="Vandamme P."/>
        </authorList>
    </citation>
    <scope>NUCLEOTIDE SEQUENCE [LARGE SCALE GENOMIC DNA]</scope>
    <source>
        <strain evidence="2 3">CCUG 56899</strain>
    </source>
</reference>
<dbReference type="InterPro" id="IPR027417">
    <property type="entry name" value="P-loop_NTPase"/>
</dbReference>
<accession>A0A5C2HEG7</accession>
<dbReference type="RefSeq" id="WP_066386194.1">
    <property type="nucleotide sequence ID" value="NZ_CP036246.2"/>
</dbReference>
<evidence type="ECO:0000259" key="1">
    <source>
        <dbReference type="Pfam" id="PF13175"/>
    </source>
</evidence>
<evidence type="ECO:0000313" key="3">
    <source>
        <dbReference type="Proteomes" id="UP000322644"/>
    </source>
</evidence>
<gene>
    <name evidence="2" type="ORF">APORC_0142</name>
</gene>